<accession>A0ABX0XW21</accession>
<sequence>MLPDVYLHRDAELDHLTWCNAAALLLPAGGAISGASAAYLYGADLLPRDPPVEASIPRDRSLAARPMLRVRRARLDPGDLRRIGRLPVTTPVRTAFDLARRRRTEAVIGLDALLNRRITDKEKIIEYADARRGWPGAAGVPAVLALARPAESPMETRLRLLIIDAGLPCPVVQYEVYDGGRFVARLDLAYPAVRLGIDYDGDHHRDRVTFRRDVARLNALRAAGWTVLRFTADDVLHHPERLVHQITAVARGIR</sequence>
<comment type="caution">
    <text evidence="2">The sequence shown here is derived from an EMBL/GenBank/DDBJ whole genome shotgun (WGS) entry which is preliminary data.</text>
</comment>
<dbReference type="Pfam" id="PF04480">
    <property type="entry name" value="DUF559"/>
    <property type="match status" value="1"/>
</dbReference>
<dbReference type="SUPFAM" id="SSF52980">
    <property type="entry name" value="Restriction endonuclease-like"/>
    <property type="match status" value="1"/>
</dbReference>
<evidence type="ECO:0000313" key="3">
    <source>
        <dbReference type="Proteomes" id="UP000722989"/>
    </source>
</evidence>
<evidence type="ECO:0000259" key="1">
    <source>
        <dbReference type="Pfam" id="PF04480"/>
    </source>
</evidence>
<protein>
    <submittedName>
        <fullName evidence="2">DUF559 domain-containing protein</fullName>
    </submittedName>
</protein>
<dbReference type="Proteomes" id="UP000722989">
    <property type="component" value="Unassembled WGS sequence"/>
</dbReference>
<reference evidence="2 3" key="1">
    <citation type="submission" date="2020-03" db="EMBL/GenBank/DDBJ databases">
        <title>WGS of the type strain of Planosporangium spp.</title>
        <authorList>
            <person name="Thawai C."/>
        </authorList>
    </citation>
    <scope>NUCLEOTIDE SEQUENCE [LARGE SCALE GENOMIC DNA]</scope>
    <source>
        <strain evidence="2 3">TBRC 5610</strain>
    </source>
</reference>
<feature type="domain" description="DUF559" evidence="1">
    <location>
        <begin position="187"/>
        <end position="249"/>
    </location>
</feature>
<gene>
    <name evidence="2" type="ORF">HC031_07125</name>
</gene>
<dbReference type="EMBL" id="JAATVY010000003">
    <property type="protein sequence ID" value="NJC69492.1"/>
    <property type="molecule type" value="Genomic_DNA"/>
</dbReference>
<dbReference type="InterPro" id="IPR011335">
    <property type="entry name" value="Restrct_endonuc-II-like"/>
</dbReference>
<keyword evidence="3" id="KW-1185">Reference proteome</keyword>
<evidence type="ECO:0000313" key="2">
    <source>
        <dbReference type="EMBL" id="NJC69492.1"/>
    </source>
</evidence>
<dbReference type="InterPro" id="IPR007569">
    <property type="entry name" value="DUF559"/>
</dbReference>
<proteinExistence type="predicted"/>
<dbReference type="RefSeq" id="WP_167924347.1">
    <property type="nucleotide sequence ID" value="NZ_JAATVY010000003.1"/>
</dbReference>
<name>A0ABX0XW21_9ACTN</name>
<dbReference type="Gene3D" id="3.40.960.10">
    <property type="entry name" value="VSR Endonuclease"/>
    <property type="match status" value="1"/>
</dbReference>
<organism evidence="2 3">
    <name type="scientific">Planosporangium thailandense</name>
    <dbReference type="NCBI Taxonomy" id="765197"/>
    <lineage>
        <taxon>Bacteria</taxon>
        <taxon>Bacillati</taxon>
        <taxon>Actinomycetota</taxon>
        <taxon>Actinomycetes</taxon>
        <taxon>Micromonosporales</taxon>
        <taxon>Micromonosporaceae</taxon>
        <taxon>Planosporangium</taxon>
    </lineage>
</organism>